<dbReference type="AlphaFoldDB" id="A0A9Q0YR90"/>
<dbReference type="EMBL" id="JAIZAY010000018">
    <property type="protein sequence ID" value="KAJ8024852.1"/>
    <property type="molecule type" value="Genomic_DNA"/>
</dbReference>
<sequence length="142" mass="16773">MSSEKQTEFYSWHQQQVGKVFDMNREMERYCVGDVNLLRKGCLRFRRIFLDMNGMDPFLHAMTIAQACQQVFRRQYLTPGTIALVPHHGYRRMDNHSKKAMQWLAWKSHEEGIRIDHARNGGEKIAQIYDDKQTTGFKVDGY</sequence>
<dbReference type="Proteomes" id="UP001152320">
    <property type="component" value="Chromosome 18"/>
</dbReference>
<comment type="caution">
    <text evidence="1">The sequence shown here is derived from an EMBL/GenBank/DDBJ whole genome shotgun (WGS) entry which is preliminary data.</text>
</comment>
<organism evidence="1 2">
    <name type="scientific">Holothuria leucospilota</name>
    <name type="common">Black long sea cucumber</name>
    <name type="synonym">Mertensiothuria leucospilota</name>
    <dbReference type="NCBI Taxonomy" id="206669"/>
    <lineage>
        <taxon>Eukaryota</taxon>
        <taxon>Metazoa</taxon>
        <taxon>Echinodermata</taxon>
        <taxon>Eleutherozoa</taxon>
        <taxon>Echinozoa</taxon>
        <taxon>Holothuroidea</taxon>
        <taxon>Aspidochirotacea</taxon>
        <taxon>Aspidochirotida</taxon>
        <taxon>Holothuriidae</taxon>
        <taxon>Holothuria</taxon>
    </lineage>
</organism>
<proteinExistence type="predicted"/>
<name>A0A9Q0YR90_HOLLE</name>
<reference evidence="1" key="1">
    <citation type="submission" date="2021-10" db="EMBL/GenBank/DDBJ databases">
        <title>Tropical sea cucumber genome reveals ecological adaptation and Cuvierian tubules defense mechanism.</title>
        <authorList>
            <person name="Chen T."/>
        </authorList>
    </citation>
    <scope>NUCLEOTIDE SEQUENCE</scope>
    <source>
        <strain evidence="1">Nanhai2018</strain>
        <tissue evidence="1">Muscle</tissue>
    </source>
</reference>
<keyword evidence="2" id="KW-1185">Reference proteome</keyword>
<evidence type="ECO:0000313" key="1">
    <source>
        <dbReference type="EMBL" id="KAJ8024852.1"/>
    </source>
</evidence>
<evidence type="ECO:0000313" key="2">
    <source>
        <dbReference type="Proteomes" id="UP001152320"/>
    </source>
</evidence>
<gene>
    <name evidence="1" type="ORF">HOLleu_34885</name>
</gene>
<accession>A0A9Q0YR90</accession>
<protein>
    <submittedName>
        <fullName evidence="1">Uncharacterized protein</fullName>
    </submittedName>
</protein>
<dbReference type="OrthoDB" id="5871067at2759"/>